<proteinExistence type="predicted"/>
<dbReference type="Proteomes" id="UP000276901">
    <property type="component" value="Unassembled WGS sequence"/>
</dbReference>
<dbReference type="EMBL" id="RKQT01000001">
    <property type="protein sequence ID" value="RPE96337.1"/>
    <property type="molecule type" value="Genomic_DNA"/>
</dbReference>
<protein>
    <submittedName>
        <fullName evidence="1">Uncharacterized protein</fullName>
    </submittedName>
</protein>
<accession>A0AAE7C2B1</accession>
<evidence type="ECO:0000313" key="3">
    <source>
        <dbReference type="Proteomes" id="UP000276901"/>
    </source>
</evidence>
<dbReference type="EMBL" id="CP015029">
    <property type="protein sequence ID" value="QIM65235.1"/>
    <property type="molecule type" value="Genomic_DNA"/>
</dbReference>
<organism evidence="1 4">
    <name type="scientific">Frederiksenia canicola</name>
    <dbReference type="NCBI Taxonomy" id="123824"/>
    <lineage>
        <taxon>Bacteria</taxon>
        <taxon>Pseudomonadati</taxon>
        <taxon>Pseudomonadota</taxon>
        <taxon>Gammaproteobacteria</taxon>
        <taxon>Pasteurellales</taxon>
        <taxon>Pasteurellaceae</taxon>
        <taxon>Frederiksenia</taxon>
    </lineage>
</organism>
<name>A0AAE7C2B1_9PAST</name>
<keyword evidence="3" id="KW-1185">Reference proteome</keyword>
<reference evidence="1 4" key="1">
    <citation type="submission" date="2016-03" db="EMBL/GenBank/DDBJ databases">
        <authorList>
            <person name="Hansen M.J."/>
            <person name="Bojesen A.M."/>
            <person name="Planet P."/>
        </authorList>
    </citation>
    <scope>NUCLEOTIDE SEQUENCE [LARGE SCALE GENOMIC DNA]</scope>
    <source>
        <strain evidence="1 4">HPA 21</strain>
    </source>
</reference>
<sequence length="65" mass="7100">MNKLINLLWAIVFIVGFSLALNAAGIDLSDDYDGKQLTVQLECQHGQLVLKPTGELLQTALVCEN</sequence>
<dbReference type="AlphaFoldDB" id="A0AAE7C2B1"/>
<evidence type="ECO:0000313" key="1">
    <source>
        <dbReference type="EMBL" id="QIM65235.1"/>
    </source>
</evidence>
<dbReference type="RefSeq" id="WP_123956235.1">
    <property type="nucleotide sequence ID" value="NZ_CP015029.1"/>
</dbReference>
<gene>
    <name evidence="1" type="ORF">A4G17_07195</name>
    <name evidence="2" type="ORF">EDC49_0727</name>
</gene>
<dbReference type="Proteomes" id="UP000502287">
    <property type="component" value="Chromosome"/>
</dbReference>
<evidence type="ECO:0000313" key="4">
    <source>
        <dbReference type="Proteomes" id="UP000502287"/>
    </source>
</evidence>
<evidence type="ECO:0000313" key="2">
    <source>
        <dbReference type="EMBL" id="RPE96337.1"/>
    </source>
</evidence>
<reference evidence="2 3" key="2">
    <citation type="submission" date="2018-11" db="EMBL/GenBank/DDBJ databases">
        <title>Genomic Encyclopedia of Type Strains, Phase IV (KMG-IV): sequencing the most valuable type-strain genomes for metagenomic binning, comparative biology and taxonomic classification.</title>
        <authorList>
            <person name="Goeker M."/>
        </authorList>
    </citation>
    <scope>NUCLEOTIDE SEQUENCE [LARGE SCALE GENOMIC DNA]</scope>
    <source>
        <strain evidence="2 3">DSM 25797</strain>
    </source>
</reference>
<dbReference type="KEGG" id="fcl:A4G17_07195"/>